<dbReference type="OrthoDB" id="5518056at2"/>
<dbReference type="RefSeq" id="WP_104977562.1">
    <property type="nucleotide sequence ID" value="NZ_CP012673.1"/>
</dbReference>
<sequence length="251" mass="26560">MIRSAITCITLLAAVGCGSNSPSSTSSRSSSTPADTTRAPSSSASTPTTGAPAAATQTPATGSPAAPDGAEKPGGAEGSQDDPRIEKIRARYQEIQSRRDLKRTDHRYECAGGEGRGELRLYQADGAIQKAEIAAGDAGHGEYTYQFYYDQGKLVFALHGDGSWAFDGRGTPDKPTTTTSVTQFRYYLHDGAPLRCIKKYAKGPSEEIESLLEKAPNQPDDCSRAAKAQRLASVALAGPKGTDELRKLLCN</sequence>
<gene>
    <name evidence="2" type="ORF">SOCE26_010170</name>
</gene>
<protein>
    <submittedName>
        <fullName evidence="2">Uncharacterized protein</fullName>
    </submittedName>
</protein>
<accession>A0A2L0EJZ9</accession>
<feature type="region of interest" description="Disordered" evidence="1">
    <location>
        <begin position="17"/>
        <end position="85"/>
    </location>
</feature>
<reference evidence="2 3" key="1">
    <citation type="submission" date="2015-09" db="EMBL/GenBank/DDBJ databases">
        <title>Sorangium comparison.</title>
        <authorList>
            <person name="Zaburannyi N."/>
            <person name="Bunk B."/>
            <person name="Overmann J."/>
            <person name="Mueller R."/>
        </authorList>
    </citation>
    <scope>NUCLEOTIDE SEQUENCE [LARGE SCALE GENOMIC DNA]</scope>
    <source>
        <strain evidence="2 3">So ce26</strain>
    </source>
</reference>
<proteinExistence type="predicted"/>
<dbReference type="Proteomes" id="UP000238348">
    <property type="component" value="Chromosome"/>
</dbReference>
<organism evidence="2 3">
    <name type="scientific">Sorangium cellulosum</name>
    <name type="common">Polyangium cellulosum</name>
    <dbReference type="NCBI Taxonomy" id="56"/>
    <lineage>
        <taxon>Bacteria</taxon>
        <taxon>Pseudomonadati</taxon>
        <taxon>Myxococcota</taxon>
        <taxon>Polyangia</taxon>
        <taxon>Polyangiales</taxon>
        <taxon>Polyangiaceae</taxon>
        <taxon>Sorangium</taxon>
    </lineage>
</organism>
<name>A0A2L0EJZ9_SORCE</name>
<dbReference type="EMBL" id="CP012673">
    <property type="protein sequence ID" value="AUX39623.1"/>
    <property type="molecule type" value="Genomic_DNA"/>
</dbReference>
<evidence type="ECO:0000313" key="2">
    <source>
        <dbReference type="EMBL" id="AUX39623.1"/>
    </source>
</evidence>
<feature type="compositionally biased region" description="Low complexity" evidence="1">
    <location>
        <begin position="21"/>
        <end position="67"/>
    </location>
</feature>
<dbReference type="AlphaFoldDB" id="A0A2L0EJZ9"/>
<evidence type="ECO:0000256" key="1">
    <source>
        <dbReference type="SAM" id="MobiDB-lite"/>
    </source>
</evidence>
<dbReference type="PROSITE" id="PS51257">
    <property type="entry name" value="PROKAR_LIPOPROTEIN"/>
    <property type="match status" value="1"/>
</dbReference>
<evidence type="ECO:0000313" key="3">
    <source>
        <dbReference type="Proteomes" id="UP000238348"/>
    </source>
</evidence>